<feature type="transmembrane region" description="Helical" evidence="1">
    <location>
        <begin position="198"/>
        <end position="221"/>
    </location>
</feature>
<dbReference type="Proteomes" id="UP001500730">
    <property type="component" value="Unassembled WGS sequence"/>
</dbReference>
<evidence type="ECO:0000313" key="2">
    <source>
        <dbReference type="EMBL" id="GAA2481332.1"/>
    </source>
</evidence>
<evidence type="ECO:0008006" key="4">
    <source>
        <dbReference type="Google" id="ProtNLM"/>
    </source>
</evidence>
<organism evidence="2 3">
    <name type="scientific">Terrabacter carboxydivorans</name>
    <dbReference type="NCBI Taxonomy" id="619730"/>
    <lineage>
        <taxon>Bacteria</taxon>
        <taxon>Bacillati</taxon>
        <taxon>Actinomycetota</taxon>
        <taxon>Actinomycetes</taxon>
        <taxon>Micrococcales</taxon>
        <taxon>Intrasporangiaceae</taxon>
        <taxon>Terrabacter</taxon>
    </lineage>
</organism>
<dbReference type="RefSeq" id="WP_344254597.1">
    <property type="nucleotide sequence ID" value="NZ_BAAARE010000007.1"/>
</dbReference>
<comment type="caution">
    <text evidence="2">The sequence shown here is derived from an EMBL/GenBank/DDBJ whole genome shotgun (WGS) entry which is preliminary data.</text>
</comment>
<dbReference type="EMBL" id="BAAARE010000007">
    <property type="protein sequence ID" value="GAA2481332.1"/>
    <property type="molecule type" value="Genomic_DNA"/>
</dbReference>
<dbReference type="Pfam" id="PF11139">
    <property type="entry name" value="SfLAP"/>
    <property type="match status" value="1"/>
</dbReference>
<keyword evidence="1" id="KW-0472">Membrane</keyword>
<feature type="transmembrane region" description="Helical" evidence="1">
    <location>
        <begin position="42"/>
        <end position="63"/>
    </location>
</feature>
<keyword evidence="3" id="KW-1185">Reference proteome</keyword>
<accession>A0ABN3LCH5</accession>
<keyword evidence="1" id="KW-1133">Transmembrane helix</keyword>
<proteinExistence type="predicted"/>
<feature type="transmembrane region" description="Helical" evidence="1">
    <location>
        <begin position="154"/>
        <end position="178"/>
    </location>
</feature>
<sequence>MGAAIGDVLGNAVGVAISPVPVIAVILMLFSPAAARNAPAFLAGWVLALGAVTAAVAVLGGLGGGDGSSVVGGVVKVVVGLLFLVLALRQWRSRPVPGAEPQPPAWMSSIDSFTAAKAFGFGAVFAGANPKNLGLTLAAATTIASSGLATGGKVAVGAVYVVLASLTVAVPVVAYLVARDRVAPALDRAKVWLVANNATVMVVLFLVLGAKVLGDGISALLRP</sequence>
<evidence type="ECO:0000313" key="3">
    <source>
        <dbReference type="Proteomes" id="UP001500730"/>
    </source>
</evidence>
<gene>
    <name evidence="2" type="ORF">GCM10009858_18750</name>
</gene>
<dbReference type="InterPro" id="IPR021315">
    <property type="entry name" value="Gap/Sap"/>
</dbReference>
<feature type="transmembrane region" description="Helical" evidence="1">
    <location>
        <begin position="12"/>
        <end position="30"/>
    </location>
</feature>
<feature type="transmembrane region" description="Helical" evidence="1">
    <location>
        <begin position="69"/>
        <end position="88"/>
    </location>
</feature>
<protein>
    <recommendedName>
        <fullName evidence="4">Sap-like sulfolipid-1-addressing protein</fullName>
    </recommendedName>
</protein>
<keyword evidence="1" id="KW-0812">Transmembrane</keyword>
<evidence type="ECO:0000256" key="1">
    <source>
        <dbReference type="SAM" id="Phobius"/>
    </source>
</evidence>
<reference evidence="2 3" key="1">
    <citation type="journal article" date="2019" name="Int. J. Syst. Evol. Microbiol.">
        <title>The Global Catalogue of Microorganisms (GCM) 10K type strain sequencing project: providing services to taxonomists for standard genome sequencing and annotation.</title>
        <authorList>
            <consortium name="The Broad Institute Genomics Platform"/>
            <consortium name="The Broad Institute Genome Sequencing Center for Infectious Disease"/>
            <person name="Wu L."/>
            <person name="Ma J."/>
        </authorList>
    </citation>
    <scope>NUCLEOTIDE SEQUENCE [LARGE SCALE GENOMIC DNA]</scope>
    <source>
        <strain evidence="2 3">JCM 16259</strain>
    </source>
</reference>
<name>A0ABN3LCH5_9MICO</name>